<evidence type="ECO:0000313" key="1">
    <source>
        <dbReference type="EMBL" id="KAK4414980.1"/>
    </source>
</evidence>
<organism evidence="1 2">
    <name type="scientific">Sesamum alatum</name>
    <dbReference type="NCBI Taxonomy" id="300844"/>
    <lineage>
        <taxon>Eukaryota</taxon>
        <taxon>Viridiplantae</taxon>
        <taxon>Streptophyta</taxon>
        <taxon>Embryophyta</taxon>
        <taxon>Tracheophyta</taxon>
        <taxon>Spermatophyta</taxon>
        <taxon>Magnoliopsida</taxon>
        <taxon>eudicotyledons</taxon>
        <taxon>Gunneridae</taxon>
        <taxon>Pentapetalae</taxon>
        <taxon>asterids</taxon>
        <taxon>lamiids</taxon>
        <taxon>Lamiales</taxon>
        <taxon>Pedaliaceae</taxon>
        <taxon>Sesamum</taxon>
    </lineage>
</organism>
<sequence>MATGAAGGAMFEGCISGADMGIQRRPYHKNCKCALHKARGRCTHSPRNNNVSYPIRRSWSEGCLALMSPTSTTGSTSPCPSSPTVAAAPELTRAQTQLVLWKEEDEEGEEVPYFNKV</sequence>
<evidence type="ECO:0000313" key="2">
    <source>
        <dbReference type="Proteomes" id="UP001293254"/>
    </source>
</evidence>
<comment type="caution">
    <text evidence="1">The sequence shown here is derived from an EMBL/GenBank/DDBJ whole genome shotgun (WGS) entry which is preliminary data.</text>
</comment>
<gene>
    <name evidence="1" type="ORF">Salat_2605000</name>
</gene>
<accession>A0AAE2CAP3</accession>
<proteinExistence type="predicted"/>
<dbReference type="EMBL" id="JACGWO010000011">
    <property type="protein sequence ID" value="KAK4414980.1"/>
    <property type="molecule type" value="Genomic_DNA"/>
</dbReference>
<reference evidence="1" key="2">
    <citation type="journal article" date="2024" name="Plant">
        <title>Genomic evolution and insights into agronomic trait innovations of Sesamum species.</title>
        <authorList>
            <person name="Miao H."/>
            <person name="Wang L."/>
            <person name="Qu L."/>
            <person name="Liu H."/>
            <person name="Sun Y."/>
            <person name="Le M."/>
            <person name="Wang Q."/>
            <person name="Wei S."/>
            <person name="Zheng Y."/>
            <person name="Lin W."/>
            <person name="Duan Y."/>
            <person name="Cao H."/>
            <person name="Xiong S."/>
            <person name="Wang X."/>
            <person name="Wei L."/>
            <person name="Li C."/>
            <person name="Ma Q."/>
            <person name="Ju M."/>
            <person name="Zhao R."/>
            <person name="Li G."/>
            <person name="Mu C."/>
            <person name="Tian Q."/>
            <person name="Mei H."/>
            <person name="Zhang T."/>
            <person name="Gao T."/>
            <person name="Zhang H."/>
        </authorList>
    </citation>
    <scope>NUCLEOTIDE SEQUENCE</scope>
    <source>
        <strain evidence="1">3651</strain>
    </source>
</reference>
<protein>
    <submittedName>
        <fullName evidence="1">Uncharacterized protein</fullName>
    </submittedName>
</protein>
<dbReference type="Proteomes" id="UP001293254">
    <property type="component" value="Unassembled WGS sequence"/>
</dbReference>
<dbReference type="PANTHER" id="PTHR35121:SF2">
    <property type="entry name" value="SWIM-TYPE DOMAIN-CONTAINING PROTEIN"/>
    <property type="match status" value="1"/>
</dbReference>
<dbReference type="AlphaFoldDB" id="A0AAE2CAP3"/>
<dbReference type="PANTHER" id="PTHR35121">
    <property type="entry name" value="HOMEODOMAIN PROTEIN 8, PUTATIVE-RELATED"/>
    <property type="match status" value="1"/>
</dbReference>
<name>A0AAE2CAP3_9LAMI</name>
<reference evidence="1" key="1">
    <citation type="submission" date="2020-06" db="EMBL/GenBank/DDBJ databases">
        <authorList>
            <person name="Li T."/>
            <person name="Hu X."/>
            <person name="Zhang T."/>
            <person name="Song X."/>
            <person name="Zhang H."/>
            <person name="Dai N."/>
            <person name="Sheng W."/>
            <person name="Hou X."/>
            <person name="Wei L."/>
        </authorList>
    </citation>
    <scope>NUCLEOTIDE SEQUENCE</scope>
    <source>
        <strain evidence="1">3651</strain>
        <tissue evidence="1">Leaf</tissue>
    </source>
</reference>
<keyword evidence="2" id="KW-1185">Reference proteome</keyword>